<dbReference type="GO" id="GO:0009052">
    <property type="term" value="P:pentose-phosphate shunt, non-oxidative branch"/>
    <property type="evidence" value="ECO:0007669"/>
    <property type="project" value="TreeGrafter"/>
</dbReference>
<dbReference type="NCBIfam" id="TIGR00689">
    <property type="entry name" value="rpiB_lacA_lacB"/>
    <property type="match status" value="1"/>
</dbReference>
<dbReference type="Gene3D" id="3.40.1400.10">
    <property type="entry name" value="Sugar-phosphate isomerase, RpiB/LacA/LacB"/>
    <property type="match status" value="1"/>
</dbReference>
<organism evidence="2 3">
    <name type="scientific">SAR324 cluster bacterium</name>
    <dbReference type="NCBI Taxonomy" id="2024889"/>
    <lineage>
        <taxon>Bacteria</taxon>
        <taxon>Deltaproteobacteria</taxon>
        <taxon>SAR324 cluster</taxon>
    </lineage>
</organism>
<evidence type="ECO:0000313" key="3">
    <source>
        <dbReference type="Proteomes" id="UP000524246"/>
    </source>
</evidence>
<reference evidence="2 3" key="1">
    <citation type="journal article" date="2020" name="Biotechnol. Biofuels">
        <title>New insights from the biogas microbiome by comprehensive genome-resolved metagenomics of nearly 1600 species originating from multiple anaerobic digesters.</title>
        <authorList>
            <person name="Campanaro S."/>
            <person name="Treu L."/>
            <person name="Rodriguez-R L.M."/>
            <person name="Kovalovszki A."/>
            <person name="Ziels R.M."/>
            <person name="Maus I."/>
            <person name="Zhu X."/>
            <person name="Kougias P.G."/>
            <person name="Basile A."/>
            <person name="Luo G."/>
            <person name="Schluter A."/>
            <person name="Konstantinidis K.T."/>
            <person name="Angelidaki I."/>
        </authorList>
    </citation>
    <scope>NUCLEOTIDE SEQUENCE [LARGE SCALE GENOMIC DNA]</scope>
    <source>
        <strain evidence="2">AS27yjCOA_65</strain>
    </source>
</reference>
<dbReference type="GO" id="GO:0019316">
    <property type="term" value="P:D-allose catabolic process"/>
    <property type="evidence" value="ECO:0007669"/>
    <property type="project" value="TreeGrafter"/>
</dbReference>
<comment type="caution">
    <text evidence="2">The sequence shown here is derived from an EMBL/GenBank/DDBJ whole genome shotgun (WGS) entry which is preliminary data.</text>
</comment>
<dbReference type="SUPFAM" id="SSF89623">
    <property type="entry name" value="Ribose/Galactose isomerase RpiB/AlsB"/>
    <property type="match status" value="1"/>
</dbReference>
<feature type="non-terminal residue" evidence="2">
    <location>
        <position position="1"/>
    </location>
</feature>
<keyword evidence="2" id="KW-0413">Isomerase</keyword>
<dbReference type="PANTHER" id="PTHR30345:SF0">
    <property type="entry name" value="DNA DAMAGE-REPAIR_TOLERATION PROTEIN DRT102"/>
    <property type="match status" value="1"/>
</dbReference>
<name>A0A7X9FSW0_9DELT</name>
<evidence type="ECO:0000256" key="1">
    <source>
        <dbReference type="ARBA" id="ARBA00008754"/>
    </source>
</evidence>
<dbReference type="Pfam" id="PF02502">
    <property type="entry name" value="LacAB_rpiB"/>
    <property type="match status" value="1"/>
</dbReference>
<comment type="similarity">
    <text evidence="1">Belongs to the LacAB/RpiB family.</text>
</comment>
<proteinExistence type="inferred from homology"/>
<protein>
    <submittedName>
        <fullName evidence="2">RpiB/LacA/LacB family sugar-phosphate isomerase</fullName>
    </submittedName>
</protein>
<gene>
    <name evidence="2" type="ORF">GYA55_08945</name>
</gene>
<sequence length="120" mass="13364">EDFQPYFEVAPKVARKVQSGEFDRGILCCGTGMGMAIVANKFKGIYAAVVEGSYAAKMAKVINNANVLTMGGWKLAPQEAIDMLDRWLNASFTEGFPEDRQKFLSDAFGKLKEIEEENFR</sequence>
<dbReference type="AlphaFoldDB" id="A0A7X9FSW0"/>
<dbReference type="PANTHER" id="PTHR30345">
    <property type="entry name" value="RIBOSE-5-PHOSPHATE ISOMERASE B"/>
    <property type="match status" value="1"/>
</dbReference>
<dbReference type="PIRSF" id="PIRSF005384">
    <property type="entry name" value="RpiB_LacA_B"/>
    <property type="match status" value="1"/>
</dbReference>
<dbReference type="EMBL" id="JAAZON010000399">
    <property type="protein sequence ID" value="NMC63281.1"/>
    <property type="molecule type" value="Genomic_DNA"/>
</dbReference>
<evidence type="ECO:0000313" key="2">
    <source>
        <dbReference type="EMBL" id="NMC63281.1"/>
    </source>
</evidence>
<dbReference type="InterPro" id="IPR003500">
    <property type="entry name" value="RpiB_LacA_LacB"/>
</dbReference>
<dbReference type="GO" id="GO:0004751">
    <property type="term" value="F:ribose-5-phosphate isomerase activity"/>
    <property type="evidence" value="ECO:0007669"/>
    <property type="project" value="TreeGrafter"/>
</dbReference>
<dbReference type="Proteomes" id="UP000524246">
    <property type="component" value="Unassembled WGS sequence"/>
</dbReference>
<dbReference type="InterPro" id="IPR036569">
    <property type="entry name" value="RpiB_LacA_LacB_sf"/>
</dbReference>
<accession>A0A7X9FSW0</accession>